<evidence type="ECO:0000313" key="5">
    <source>
        <dbReference type="EMBL" id="ABN68614.2"/>
    </source>
</evidence>
<keyword evidence="2" id="KW-0443">Lipid metabolism</keyword>
<dbReference type="AlphaFoldDB" id="A3LZX1"/>
<dbReference type="InterPro" id="IPR016445">
    <property type="entry name" value="Rog1_fam"/>
</dbReference>
<keyword evidence="6" id="KW-1185">Reference proteome</keyword>
<dbReference type="SUPFAM" id="SSF53474">
    <property type="entry name" value="alpha/beta-Hydrolases"/>
    <property type="match status" value="1"/>
</dbReference>
<dbReference type="GeneID" id="4841096"/>
<dbReference type="InterPro" id="IPR044294">
    <property type="entry name" value="Lipase-like"/>
</dbReference>
<dbReference type="Gene3D" id="3.40.50.1820">
    <property type="entry name" value="alpha/beta hydrolase"/>
    <property type="match status" value="1"/>
</dbReference>
<dbReference type="EMBL" id="CP000502">
    <property type="protein sequence ID" value="ABN68614.2"/>
    <property type="molecule type" value="Genomic_DNA"/>
</dbReference>
<dbReference type="KEGG" id="pic:PICST_33699"/>
<dbReference type="GO" id="GO:0047372">
    <property type="term" value="F:monoacylglycerol lipase activity"/>
    <property type="evidence" value="ECO:0007669"/>
    <property type="project" value="TreeGrafter"/>
</dbReference>
<reference evidence="5 6" key="1">
    <citation type="journal article" date="2007" name="Nat. Biotechnol.">
        <title>Genome sequence of the lignocellulose-bioconverting and xylose-fermenting yeast Pichia stipitis.</title>
        <authorList>
            <person name="Jeffries T.W."/>
            <person name="Grigoriev I.V."/>
            <person name="Grimwood J."/>
            <person name="Laplaza J.M."/>
            <person name="Aerts A."/>
            <person name="Salamov A."/>
            <person name="Schmutz J."/>
            <person name="Lindquist E."/>
            <person name="Dehal P."/>
            <person name="Shapiro H."/>
            <person name="Jin Y.S."/>
            <person name="Passoth V."/>
            <person name="Richardson P.M."/>
        </authorList>
    </citation>
    <scope>NUCLEOTIDE SEQUENCE [LARGE SCALE GENOMIC DNA]</scope>
    <source>
        <strain evidence="6">ATCC 58785 / CBS 6054 / NBRC 10063 / NRRL Y-11545</strain>
    </source>
</reference>
<dbReference type="OMA" id="FSNIGCD"/>
<name>A3LZX1_PICST</name>
<dbReference type="Proteomes" id="UP000002258">
    <property type="component" value="Chromosome 8"/>
</dbReference>
<dbReference type="HOGENOM" id="CLU_007367_1_0_1"/>
<protein>
    <recommendedName>
        <fullName evidence="4">DUF676 domain-containing protein</fullName>
    </recommendedName>
</protein>
<evidence type="ECO:0000256" key="2">
    <source>
        <dbReference type="ARBA" id="ARBA00022963"/>
    </source>
</evidence>
<dbReference type="InterPro" id="IPR007751">
    <property type="entry name" value="DUF676_lipase-like"/>
</dbReference>
<dbReference type="eggNOG" id="KOG4372">
    <property type="taxonomic scope" value="Eukaryota"/>
</dbReference>
<dbReference type="PANTHER" id="PTHR12482:SF62">
    <property type="entry name" value="LIPASE ROG1-RELATED"/>
    <property type="match status" value="1"/>
</dbReference>
<evidence type="ECO:0000259" key="4">
    <source>
        <dbReference type="Pfam" id="PF05057"/>
    </source>
</evidence>
<accession>A3LZX1</accession>
<evidence type="ECO:0000256" key="1">
    <source>
        <dbReference type="ARBA" id="ARBA00007920"/>
    </source>
</evidence>
<sequence length="739" mass="84156">MSTDPFLWYRERDSLSIGDVNRYTIKYTRLDPNKREIFLRLKNKEKAPIRAIHLLNGPFSLYCHVVPFNYDPDNIFIPEDIDSNKEVVFKNEVKPSQAFNVKLNLNSNSLVRSGEEGDLFQWEVDIVSQIITTRKTNILFELMIGDDLSRMKKLNSGTFHTITSMGSKSFITFNPRENVVVDNEQIGQSSNPQLSVVKKSTCDLWSNEPKYPEQPVHLIWLTHGVLSNLTADMLYMKDTLERKCGSENLLVRGYSGNAGRTEKGVKKLGISSAESLVELIQRKKHKIKKISFIAHSLGGLVQLYAIKHILTTRGTTFFEDHDIEPDNLFCVASPLLGILSEMSFLISWFLDLGTLGKTGRDLTLSKTIPSLSNLNVEEDKRSAFKPLLETLPDDPLQTFLGRFNHLTLYANAVNDGIVPLRTGALLYLDYEALGDVTQLQKNKTAKLEHQHDYDHHSLATNTTGDTVAEIPEEKELGAERTTLLERYKQLFSLNLNNEEKKSSLTRREKKFMRISAKGTDYYNLFDDDAEEADEVLSAENEVEASFVSSSSPLSKRSGERPTFYIPPKASAVESAINAILCPIPSREYIMNPESRDFVIFHDKYYQFKNLPKDDHSKRSKLKLLIFNYNNDWKLNKQVKIAKKYHTSDLNWRKILVNLPPDAHNNIIVRRRFPNGYGWGVVDHLCEVFMEGGNPSEETKQEKDQHRIGEGQKIGEGHRIADDSKGNEGELGTNKMKAKI</sequence>
<proteinExistence type="inferred from homology"/>
<keyword evidence="2" id="KW-0442">Lipid degradation</keyword>
<organism evidence="5 6">
    <name type="scientific">Scheffersomyces stipitis (strain ATCC 58785 / CBS 6054 / NBRC 10063 / NRRL Y-11545)</name>
    <name type="common">Yeast</name>
    <name type="synonym">Pichia stipitis</name>
    <dbReference type="NCBI Taxonomy" id="322104"/>
    <lineage>
        <taxon>Eukaryota</taxon>
        <taxon>Fungi</taxon>
        <taxon>Dikarya</taxon>
        <taxon>Ascomycota</taxon>
        <taxon>Saccharomycotina</taxon>
        <taxon>Pichiomycetes</taxon>
        <taxon>Debaryomycetaceae</taxon>
        <taxon>Scheffersomyces</taxon>
    </lineage>
</organism>
<gene>
    <name evidence="5" type="ORF">PICST_33699</name>
</gene>
<dbReference type="InParanoid" id="A3LZX1"/>
<comment type="similarity">
    <text evidence="1">Belongs to the putative lipase ROG1 family.</text>
</comment>
<dbReference type="Pfam" id="PF05057">
    <property type="entry name" value="DUF676"/>
    <property type="match status" value="1"/>
</dbReference>
<dbReference type="PANTHER" id="PTHR12482">
    <property type="entry name" value="LIPASE ROG1-RELATED-RELATED"/>
    <property type="match status" value="1"/>
</dbReference>
<dbReference type="InterPro" id="IPR029058">
    <property type="entry name" value="AB_hydrolase_fold"/>
</dbReference>
<feature type="domain" description="DUF676" evidence="4">
    <location>
        <begin position="213"/>
        <end position="422"/>
    </location>
</feature>
<feature type="compositionally biased region" description="Basic and acidic residues" evidence="3">
    <location>
        <begin position="696"/>
        <end position="727"/>
    </location>
</feature>
<evidence type="ECO:0000313" key="6">
    <source>
        <dbReference type="Proteomes" id="UP000002258"/>
    </source>
</evidence>
<dbReference type="RefSeq" id="XP_001386643.2">
    <property type="nucleotide sequence ID" value="XM_001386606.1"/>
</dbReference>
<feature type="region of interest" description="Disordered" evidence="3">
    <location>
        <begin position="691"/>
        <end position="739"/>
    </location>
</feature>
<dbReference type="PIRSF" id="PIRSF005412">
    <property type="entry name" value="UCP005412_abhydr"/>
    <property type="match status" value="1"/>
</dbReference>
<evidence type="ECO:0000256" key="3">
    <source>
        <dbReference type="SAM" id="MobiDB-lite"/>
    </source>
</evidence>
<dbReference type="OrthoDB" id="5368485at2759"/>
<dbReference type="GO" id="GO:0016042">
    <property type="term" value="P:lipid catabolic process"/>
    <property type="evidence" value="ECO:0007669"/>
    <property type="project" value="UniProtKB-KW"/>
</dbReference>